<dbReference type="Proteomes" id="UP000787472">
    <property type="component" value="Unassembled WGS sequence"/>
</dbReference>
<dbReference type="AlphaFoldDB" id="A0A9E5MG70"/>
<dbReference type="GO" id="GO:0005524">
    <property type="term" value="F:ATP binding"/>
    <property type="evidence" value="ECO:0007669"/>
    <property type="project" value="UniProtKB-KW"/>
</dbReference>
<sequence>MIGAIEAGGTKFCCALASDRNTILASASFPTTSPTETLSRVRSFFQEAQLKHGTLQSLGLACFGPVGLDSNSHDFGHILNTPKSGWAHYPIVEALRTSLGVPVAFDTDVNGAALGEFHCGAGRGHSSLVYITVGTGIGGGAIIDGKILHGLIHPEMGHMQVPRHPDDNYRGHCPSHGDCLEGLACGPALGDRWNMAAETLTGDHPAWDIQADYLSSMCINLTAVLSPETIILGGGVMQYPGLLDKTRTRFLERFNNYLPLHERLGSLDSYIQSPELSNQAGTVGALLLAESARPESVSR</sequence>
<dbReference type="Pfam" id="PF00480">
    <property type="entry name" value="ROK"/>
    <property type="match status" value="1"/>
</dbReference>
<protein>
    <recommendedName>
        <fullName evidence="11">fructokinase</fullName>
        <ecNumber evidence="11">2.7.1.4</ecNumber>
    </recommendedName>
</protein>
<evidence type="ECO:0000256" key="3">
    <source>
        <dbReference type="ARBA" id="ARBA00022679"/>
    </source>
</evidence>
<keyword evidence="10" id="KW-0119">Carbohydrate metabolism</keyword>
<dbReference type="SUPFAM" id="SSF53067">
    <property type="entry name" value="Actin-like ATPase domain"/>
    <property type="match status" value="1"/>
</dbReference>
<dbReference type="InterPro" id="IPR049874">
    <property type="entry name" value="ROK_cs"/>
</dbReference>
<accession>A0A9E5MG70</accession>
<dbReference type="FunFam" id="3.30.420.40:FF:000136">
    <property type="entry name" value="Putative fructokinase"/>
    <property type="match status" value="1"/>
</dbReference>
<comment type="caution">
    <text evidence="13">The sequence shown here is derived from an EMBL/GenBank/DDBJ whole genome shotgun (WGS) entry which is preliminary data.</text>
</comment>
<dbReference type="EC" id="2.7.1.4" evidence="11"/>
<dbReference type="RefSeq" id="WP_167181182.1">
    <property type="nucleotide sequence ID" value="NZ_JAAONZ010000001.1"/>
</dbReference>
<keyword evidence="6" id="KW-0418">Kinase</keyword>
<dbReference type="CDD" id="cd24067">
    <property type="entry name" value="ASKHA_NBD_ROK_BsFRK-like"/>
    <property type="match status" value="1"/>
</dbReference>
<comment type="cofactor">
    <cofactor evidence="1">
        <name>Mg(2+)</name>
        <dbReference type="ChEBI" id="CHEBI:18420"/>
    </cofactor>
</comment>
<evidence type="ECO:0000256" key="11">
    <source>
        <dbReference type="ARBA" id="ARBA00038887"/>
    </source>
</evidence>
<dbReference type="InterPro" id="IPR051804">
    <property type="entry name" value="Carb_Metab_Reg_Kinase/Isom"/>
</dbReference>
<dbReference type="FunFam" id="3.30.420.40:FF:000153">
    <property type="entry name" value="Putative fructokinase"/>
    <property type="match status" value="1"/>
</dbReference>
<keyword evidence="8" id="KW-0067">ATP-binding</keyword>
<evidence type="ECO:0000256" key="6">
    <source>
        <dbReference type="ARBA" id="ARBA00022777"/>
    </source>
</evidence>
<name>A0A9E5MG70_9GAMM</name>
<dbReference type="InterPro" id="IPR000600">
    <property type="entry name" value="ROK"/>
</dbReference>
<dbReference type="InterPro" id="IPR043129">
    <property type="entry name" value="ATPase_NBD"/>
</dbReference>
<proteinExistence type="inferred from homology"/>
<keyword evidence="9" id="KW-0460">Magnesium</keyword>
<dbReference type="GO" id="GO:0008865">
    <property type="term" value="F:fructokinase activity"/>
    <property type="evidence" value="ECO:0007669"/>
    <property type="project" value="UniProtKB-EC"/>
</dbReference>
<reference evidence="13" key="1">
    <citation type="submission" date="2020-03" db="EMBL/GenBank/DDBJ databases">
        <authorList>
            <person name="Guo F."/>
        </authorList>
    </citation>
    <scope>NUCLEOTIDE SEQUENCE</scope>
    <source>
        <strain evidence="13">JCM 30134</strain>
    </source>
</reference>
<dbReference type="Gene3D" id="3.30.420.40">
    <property type="match status" value="2"/>
</dbReference>
<evidence type="ECO:0000256" key="1">
    <source>
        <dbReference type="ARBA" id="ARBA00001946"/>
    </source>
</evidence>
<evidence type="ECO:0000256" key="8">
    <source>
        <dbReference type="ARBA" id="ARBA00022840"/>
    </source>
</evidence>
<evidence type="ECO:0000256" key="5">
    <source>
        <dbReference type="ARBA" id="ARBA00022741"/>
    </source>
</evidence>
<evidence type="ECO:0000256" key="12">
    <source>
        <dbReference type="ARBA" id="ARBA00048451"/>
    </source>
</evidence>
<gene>
    <name evidence="13" type="ORF">G8770_01885</name>
</gene>
<evidence type="ECO:0000256" key="2">
    <source>
        <dbReference type="ARBA" id="ARBA00006479"/>
    </source>
</evidence>
<evidence type="ECO:0000256" key="7">
    <source>
        <dbReference type="ARBA" id="ARBA00022833"/>
    </source>
</evidence>
<dbReference type="PANTHER" id="PTHR42742:SF3">
    <property type="entry name" value="FRUCTOKINASE"/>
    <property type="match status" value="1"/>
</dbReference>
<keyword evidence="4" id="KW-0479">Metal-binding</keyword>
<keyword evidence="5" id="KW-0547">Nucleotide-binding</keyword>
<evidence type="ECO:0000256" key="10">
    <source>
        <dbReference type="ARBA" id="ARBA00023277"/>
    </source>
</evidence>
<dbReference type="PROSITE" id="PS01125">
    <property type="entry name" value="ROK"/>
    <property type="match status" value="1"/>
</dbReference>
<evidence type="ECO:0000256" key="4">
    <source>
        <dbReference type="ARBA" id="ARBA00022723"/>
    </source>
</evidence>
<evidence type="ECO:0000313" key="14">
    <source>
        <dbReference type="Proteomes" id="UP000787472"/>
    </source>
</evidence>
<evidence type="ECO:0000313" key="13">
    <source>
        <dbReference type="EMBL" id="NHO64296.1"/>
    </source>
</evidence>
<dbReference type="PANTHER" id="PTHR42742">
    <property type="entry name" value="TRANSCRIPTIONAL REPRESSOR MPRA"/>
    <property type="match status" value="1"/>
</dbReference>
<keyword evidence="14" id="KW-1185">Reference proteome</keyword>
<comment type="similarity">
    <text evidence="2">Belongs to the ROK (NagC/XylR) family.</text>
</comment>
<keyword evidence="7" id="KW-0862">Zinc</keyword>
<comment type="catalytic activity">
    <reaction evidence="12">
        <text>D-fructose + ATP = D-fructose 6-phosphate + ADP + H(+)</text>
        <dbReference type="Rhea" id="RHEA:16125"/>
        <dbReference type="ChEBI" id="CHEBI:15378"/>
        <dbReference type="ChEBI" id="CHEBI:30616"/>
        <dbReference type="ChEBI" id="CHEBI:37721"/>
        <dbReference type="ChEBI" id="CHEBI:61527"/>
        <dbReference type="ChEBI" id="CHEBI:456216"/>
        <dbReference type="EC" id="2.7.1.4"/>
    </reaction>
</comment>
<dbReference type="GO" id="GO:0046872">
    <property type="term" value="F:metal ion binding"/>
    <property type="evidence" value="ECO:0007669"/>
    <property type="project" value="UniProtKB-KW"/>
</dbReference>
<dbReference type="EMBL" id="JAAONZ010000001">
    <property type="protein sequence ID" value="NHO64296.1"/>
    <property type="molecule type" value="Genomic_DNA"/>
</dbReference>
<keyword evidence="3" id="KW-0808">Transferase</keyword>
<organism evidence="13 14">
    <name type="scientific">Pseudomaricurvus hydrocarbonicus</name>
    <dbReference type="NCBI Taxonomy" id="1470433"/>
    <lineage>
        <taxon>Bacteria</taxon>
        <taxon>Pseudomonadati</taxon>
        <taxon>Pseudomonadota</taxon>
        <taxon>Gammaproteobacteria</taxon>
        <taxon>Cellvibrionales</taxon>
        <taxon>Cellvibrionaceae</taxon>
        <taxon>Pseudomaricurvus</taxon>
    </lineage>
</organism>
<evidence type="ECO:0000256" key="9">
    <source>
        <dbReference type="ARBA" id="ARBA00022842"/>
    </source>
</evidence>